<evidence type="ECO:0000256" key="1">
    <source>
        <dbReference type="ARBA" id="ARBA00004141"/>
    </source>
</evidence>
<dbReference type="Gene3D" id="3.30.710.10">
    <property type="entry name" value="Potassium Channel Kv1.1, Chain A"/>
    <property type="match status" value="1"/>
</dbReference>
<accession>A0A9N8NBK4</accession>
<dbReference type="GO" id="GO:0016020">
    <property type="term" value="C:membrane"/>
    <property type="evidence" value="ECO:0007669"/>
    <property type="project" value="UniProtKB-SubCell"/>
</dbReference>
<dbReference type="InterPro" id="IPR011333">
    <property type="entry name" value="SKP1/BTB/POZ_sf"/>
</dbReference>
<organism evidence="8 9">
    <name type="scientific">Gibberella zeae</name>
    <name type="common">Wheat head blight fungus</name>
    <name type="synonym">Fusarium graminearum</name>
    <dbReference type="NCBI Taxonomy" id="5518"/>
    <lineage>
        <taxon>Eukaryota</taxon>
        <taxon>Fungi</taxon>
        <taxon>Dikarya</taxon>
        <taxon>Ascomycota</taxon>
        <taxon>Pezizomycotina</taxon>
        <taxon>Sordariomycetes</taxon>
        <taxon>Hypocreomycetidae</taxon>
        <taxon>Hypocreales</taxon>
        <taxon>Nectriaceae</taxon>
        <taxon>Fusarium</taxon>
    </lineage>
</organism>
<dbReference type="Gene3D" id="1.20.58.340">
    <property type="entry name" value="Magnesium transport protein CorA, transmembrane region"/>
    <property type="match status" value="1"/>
</dbReference>
<evidence type="ECO:0000313" key="8">
    <source>
        <dbReference type="EMBL" id="CAG1963354.1"/>
    </source>
</evidence>
<sequence length="1622" mass="183893">MEKSSIDGRRKNKNAALPQARLLRKSDTETPTSLRPASPPKSNPWSSTKKPSADSLAGMFPSLPKPQSPWSPDKMSTAEASMSLNESRLGDDIAQPVLSARSFSPVSNSSSTTRQLFEAAAPRATENLWKTPFGADVLVRTGNMLLKVHRNIVVPQSDWFRDNLPPPNLDGTPVTVDLRFAPEAVAHCLRFIYTGKIEICEFDHTRPWYSSHIPRCVLAYTAATHLRMARMAKHLLRVVENTSIEIGSVIRRHYMHRDMDCSSWVQFSWHYQTALEVIVREQPQKLMVPMRLAMASILDAMLFWLARQPLFVSELKSSWWKIMQMSMPDIAEYKRLCRSPGNYNSPLPSEMALREMFEAIKPGHERKTIKSVATQTGGIPEDTVSGSDPRYYFPVIHRERLESYKMSPSPPGDGRGRVIRWGPVEEYYPYRREGRYPVRRGTAETAERIRVRNGSGSVPRPPPRRSMDDVPLEVYRRRPQRQYRDAVPVQTYTEWEIPAQLPVNDPTGPERQYTESPRPIENEEDGEKEESRRQPSYDRAEFIWRRKSRSRSPIYSHYEAPRHNRYRSHETNSGTSESDNDWYTRRLRADSFSSDDFDPYDKFDFSTQAQSIITESSKGDDSDAEPPESEEHVALAKGGKGGKTRSHLAFIDSSLYTGNAETGSSHTATLNVIHDLKGQKRSLFRWLHVPQDVMNFEDLWVEISRISGLSELEKKAISRLRADVKRNCVKTRTNPKGAKVGYLEPKCIEVSLKSLKHETPTTETVSGSARWICIPYFSLEQYSGLLAATSSSLFPTQTLLQFQYSRNTAARDMEQAVVQLGNAERGECFHISQLWCLIIGNSLIVTCGTMTREDLNGQAIEIKEHPARILTTERQGKILVEYGDSVVWSFGVEECQTWFAFLSKFQTFWPSIPEFWHKDQAITAETWPKTLKLASNNRSAPFKLTMRLGRLPEPPPRAILRPEPHLLPTTHGGKGKAKIDDFAHVLALSAGGLKGFGVQNAGLKFLEVQLNAAESFLTGETTLSERKAYKTCKSATRIECYEYLTGLAGRVEDNGSDTVRRAYQEKVDIFNAADIIYSFFIPLKFNGPMVDKFWGALRALIELPTIDGDFLRPSFDNIAGSLRTSLRYLTQNVFALQNILAHSSKEERSEVELPVEFSKAWLYIVMGMVYSSKDDLKWNSRIKRAEALIEKGSKKLVQGLCQKSLLDKVAVLPLEVLSLIIMGLLQDQVGKSDDICDTYSQYMNSLDNAITSKPSDRSFQHQIDMVQQELKAVNQTLCRQKSLISRLRKSLTAIDTLDIVIGQLEHETALRNAERQHSSNKRHYSETVPPPPTYSHRHDDDCTRTAPINYTQEAPANDYMGLDDDFLFDMASTSKLSPTDAGGLRGLFFLECSRLIEQREFEFRRFSDFSIDLERAITYKMEFTRDRQERAIYAFTLVTIIFLPISAVSSIFGMNTTDVRDMPYSQWLYWAVAIPVTIVVILIGLWFMGELGNITRWLLRRSENGGSGTYSRPAALPQTLETAYWTTAPAQSTTQVAEYSSPSWNAQKGAGTSLLPISSGASSSIKDFRHGLFIEALGILEANRPVVGRFIFCILPKLGLERKQLLSRPRRNYRADMNEISV</sequence>
<evidence type="ECO:0000256" key="4">
    <source>
        <dbReference type="ARBA" id="ARBA00023136"/>
    </source>
</evidence>
<name>A0A9N8NBK4_GIBZA</name>
<dbReference type="PROSITE" id="PS50097">
    <property type="entry name" value="BTB"/>
    <property type="match status" value="1"/>
</dbReference>
<reference evidence="8" key="1">
    <citation type="submission" date="2021-03" db="EMBL/GenBank/DDBJ databases">
        <authorList>
            <person name="Alouane T."/>
            <person name="Langin T."/>
            <person name="Bonhomme L."/>
        </authorList>
    </citation>
    <scope>NUCLEOTIDE SEQUENCE</scope>
    <source>
        <strain evidence="8">MDC_Fg202</strain>
    </source>
</reference>
<protein>
    <recommendedName>
        <fullName evidence="7">BTB domain-containing protein</fullName>
    </recommendedName>
</protein>
<feature type="transmembrane region" description="Helical" evidence="6">
    <location>
        <begin position="1467"/>
        <end position="1488"/>
    </location>
</feature>
<evidence type="ECO:0000256" key="6">
    <source>
        <dbReference type="SAM" id="Phobius"/>
    </source>
</evidence>
<dbReference type="SUPFAM" id="SSF144083">
    <property type="entry name" value="Magnesium transport protein CorA, transmembrane region"/>
    <property type="match status" value="1"/>
</dbReference>
<keyword evidence="2 6" id="KW-0812">Transmembrane</keyword>
<dbReference type="Proteomes" id="UP000746612">
    <property type="component" value="Unassembled WGS sequence"/>
</dbReference>
<dbReference type="InterPro" id="IPR000210">
    <property type="entry name" value="BTB/POZ_dom"/>
</dbReference>
<dbReference type="InterPro" id="IPR045863">
    <property type="entry name" value="CorA_TM1_TM2"/>
</dbReference>
<dbReference type="InterPro" id="IPR002523">
    <property type="entry name" value="MgTranspt_CorA/ZnTranspt_ZntB"/>
</dbReference>
<feature type="region of interest" description="Disordered" evidence="5">
    <location>
        <begin position="1"/>
        <end position="83"/>
    </location>
</feature>
<evidence type="ECO:0000256" key="3">
    <source>
        <dbReference type="ARBA" id="ARBA00022989"/>
    </source>
</evidence>
<evidence type="ECO:0000256" key="5">
    <source>
        <dbReference type="SAM" id="MobiDB-lite"/>
    </source>
</evidence>
<keyword evidence="3 6" id="KW-1133">Transmembrane helix</keyword>
<dbReference type="Pfam" id="PF01544">
    <property type="entry name" value="CorA"/>
    <property type="match status" value="1"/>
</dbReference>
<feature type="region of interest" description="Disordered" evidence="5">
    <location>
        <begin position="614"/>
        <end position="643"/>
    </location>
</feature>
<dbReference type="CDD" id="cd18186">
    <property type="entry name" value="BTB_POZ_ZBTB_KLHL-like"/>
    <property type="match status" value="1"/>
</dbReference>
<feature type="region of interest" description="Disordered" evidence="5">
    <location>
        <begin position="445"/>
        <end position="537"/>
    </location>
</feature>
<keyword evidence="4 6" id="KW-0472">Membrane</keyword>
<dbReference type="EMBL" id="CAJPIJ010000019">
    <property type="protein sequence ID" value="CAG1963354.1"/>
    <property type="molecule type" value="Genomic_DNA"/>
</dbReference>
<comment type="subcellular location">
    <subcellularLocation>
        <location evidence="1">Membrane</location>
        <topology evidence="1">Multi-pass membrane protein</topology>
    </subcellularLocation>
</comment>
<proteinExistence type="predicted"/>
<dbReference type="GO" id="GO:0046873">
    <property type="term" value="F:metal ion transmembrane transporter activity"/>
    <property type="evidence" value="ECO:0007669"/>
    <property type="project" value="InterPro"/>
</dbReference>
<gene>
    <name evidence="8" type="ORF">MDCFG202_LOCUS6657</name>
</gene>
<comment type="caution">
    <text evidence="8">The sequence shown here is derived from an EMBL/GenBank/DDBJ whole genome shotgun (WGS) entry which is preliminary data.</text>
</comment>
<evidence type="ECO:0000313" key="9">
    <source>
        <dbReference type="Proteomes" id="UP000746612"/>
    </source>
</evidence>
<feature type="region of interest" description="Disordered" evidence="5">
    <location>
        <begin position="1311"/>
        <end position="1342"/>
    </location>
</feature>
<evidence type="ECO:0000256" key="2">
    <source>
        <dbReference type="ARBA" id="ARBA00022692"/>
    </source>
</evidence>
<feature type="transmembrane region" description="Helical" evidence="6">
    <location>
        <begin position="1431"/>
        <end position="1455"/>
    </location>
</feature>
<dbReference type="SUPFAM" id="SSF54695">
    <property type="entry name" value="POZ domain"/>
    <property type="match status" value="1"/>
</dbReference>
<evidence type="ECO:0000259" key="7">
    <source>
        <dbReference type="PROSITE" id="PS50097"/>
    </source>
</evidence>
<feature type="domain" description="BTB" evidence="7">
    <location>
        <begin position="135"/>
        <end position="201"/>
    </location>
</feature>